<dbReference type="SUPFAM" id="SSF48403">
    <property type="entry name" value="Ankyrin repeat"/>
    <property type="match status" value="1"/>
</dbReference>
<evidence type="ECO:0000313" key="5">
    <source>
        <dbReference type="Proteomes" id="UP001209878"/>
    </source>
</evidence>
<dbReference type="InterPro" id="IPR036770">
    <property type="entry name" value="Ankyrin_rpt-contain_sf"/>
</dbReference>
<dbReference type="AlphaFoldDB" id="A0AAD9P294"/>
<protein>
    <recommendedName>
        <fullName evidence="6">Ankyrin repeat</fullName>
    </recommendedName>
</protein>
<name>A0AAD9P294_RIDPI</name>
<keyword evidence="2 3" id="KW-0040">ANK repeat</keyword>
<dbReference type="InterPro" id="IPR002110">
    <property type="entry name" value="Ankyrin_rpt"/>
</dbReference>
<evidence type="ECO:0000313" key="4">
    <source>
        <dbReference type="EMBL" id="KAK2186787.1"/>
    </source>
</evidence>
<dbReference type="Pfam" id="PF00023">
    <property type="entry name" value="Ank"/>
    <property type="match status" value="1"/>
</dbReference>
<evidence type="ECO:0000256" key="3">
    <source>
        <dbReference type="PROSITE-ProRule" id="PRU00023"/>
    </source>
</evidence>
<feature type="repeat" description="ANK" evidence="3">
    <location>
        <begin position="52"/>
        <end position="84"/>
    </location>
</feature>
<feature type="repeat" description="ANK" evidence="3">
    <location>
        <begin position="85"/>
        <end position="117"/>
    </location>
</feature>
<dbReference type="PANTHER" id="PTHR24189">
    <property type="entry name" value="MYOTROPHIN"/>
    <property type="match status" value="1"/>
</dbReference>
<proteinExistence type="predicted"/>
<dbReference type="SMART" id="SM00248">
    <property type="entry name" value="ANK"/>
    <property type="match status" value="7"/>
</dbReference>
<accession>A0AAD9P294</accession>
<dbReference type="PROSITE" id="PS50088">
    <property type="entry name" value="ANK_REPEAT"/>
    <property type="match status" value="4"/>
</dbReference>
<keyword evidence="1" id="KW-0677">Repeat</keyword>
<dbReference type="Proteomes" id="UP001209878">
    <property type="component" value="Unassembled WGS sequence"/>
</dbReference>
<dbReference type="PRINTS" id="PR01415">
    <property type="entry name" value="ANKYRIN"/>
</dbReference>
<gene>
    <name evidence="4" type="ORF">NP493_189g05011</name>
</gene>
<feature type="repeat" description="ANK" evidence="3">
    <location>
        <begin position="195"/>
        <end position="227"/>
    </location>
</feature>
<comment type="caution">
    <text evidence="4">The sequence shown here is derived from an EMBL/GenBank/DDBJ whole genome shotgun (WGS) entry which is preliminary data.</text>
</comment>
<dbReference type="Gene3D" id="1.25.40.20">
    <property type="entry name" value="Ankyrin repeat-containing domain"/>
    <property type="match status" value="3"/>
</dbReference>
<reference evidence="4" key="1">
    <citation type="journal article" date="2023" name="Mol. Biol. Evol.">
        <title>Third-Generation Sequencing Reveals the Adaptive Role of the Epigenome in Three Deep-Sea Polychaetes.</title>
        <authorList>
            <person name="Perez M."/>
            <person name="Aroh O."/>
            <person name="Sun Y."/>
            <person name="Lan Y."/>
            <person name="Juniper S.K."/>
            <person name="Young C.R."/>
            <person name="Angers B."/>
            <person name="Qian P.Y."/>
        </authorList>
    </citation>
    <scope>NUCLEOTIDE SEQUENCE</scope>
    <source>
        <strain evidence="4">R07B-5</strain>
    </source>
</reference>
<evidence type="ECO:0008006" key="6">
    <source>
        <dbReference type="Google" id="ProtNLM"/>
    </source>
</evidence>
<sequence>MSTSPSPSPPRSSYSSGDLQKLLGDVITHQTSLADIDLLLTAGADPNGEVRQGLRPLHYAAFQNYGACIPMLVRRGADVNATNHVGYTPLHISAERGYLTCSQFLIECGAAVNFDDTDTSLPESARILASLTIHPLSLAIEGRHTACVDLFLRSGANPNRRHFLGNEINLVPLDNLPCLELLLRHGADPDAFSRAGLTTLMKACKQGNIDVVKLLLDYGAAVNIQCPSKFERRTALHVAIESESADIIALLLDHGAMTRAPAGYKYSALECAVVADNSAACRLLLDRGADANDVNEDGCTSLQIVCATEGLRNQRCIIESLLQHGAQPKLLHKPFLLFQSVSNSPGGISLLH</sequence>
<keyword evidence="5" id="KW-1185">Reference proteome</keyword>
<dbReference type="Pfam" id="PF12796">
    <property type="entry name" value="Ank_2"/>
    <property type="match status" value="2"/>
</dbReference>
<dbReference type="EMBL" id="JAODUO010000189">
    <property type="protein sequence ID" value="KAK2186787.1"/>
    <property type="molecule type" value="Genomic_DNA"/>
</dbReference>
<feature type="repeat" description="ANK" evidence="3">
    <location>
        <begin position="231"/>
        <end position="256"/>
    </location>
</feature>
<organism evidence="4 5">
    <name type="scientific">Ridgeia piscesae</name>
    <name type="common">Tubeworm</name>
    <dbReference type="NCBI Taxonomy" id="27915"/>
    <lineage>
        <taxon>Eukaryota</taxon>
        <taxon>Metazoa</taxon>
        <taxon>Spiralia</taxon>
        <taxon>Lophotrochozoa</taxon>
        <taxon>Annelida</taxon>
        <taxon>Polychaeta</taxon>
        <taxon>Sedentaria</taxon>
        <taxon>Canalipalpata</taxon>
        <taxon>Sabellida</taxon>
        <taxon>Siboglinidae</taxon>
        <taxon>Ridgeia</taxon>
    </lineage>
</organism>
<dbReference type="InterPro" id="IPR050745">
    <property type="entry name" value="Multifunctional_regulatory"/>
</dbReference>
<dbReference type="PROSITE" id="PS50297">
    <property type="entry name" value="ANK_REP_REGION"/>
    <property type="match status" value="4"/>
</dbReference>
<evidence type="ECO:0000256" key="1">
    <source>
        <dbReference type="ARBA" id="ARBA00022737"/>
    </source>
</evidence>
<evidence type="ECO:0000256" key="2">
    <source>
        <dbReference type="ARBA" id="ARBA00023043"/>
    </source>
</evidence>